<keyword evidence="3" id="KW-1185">Reference proteome</keyword>
<organism evidence="2 3">
    <name type="scientific">Thermanaerosceptrum fracticalcis</name>
    <dbReference type="NCBI Taxonomy" id="1712410"/>
    <lineage>
        <taxon>Bacteria</taxon>
        <taxon>Bacillati</taxon>
        <taxon>Bacillota</taxon>
        <taxon>Clostridia</taxon>
        <taxon>Eubacteriales</taxon>
        <taxon>Peptococcaceae</taxon>
        <taxon>Thermanaerosceptrum</taxon>
    </lineage>
</organism>
<name>A0A7G6E020_THEFR</name>
<gene>
    <name evidence="2" type="primary">bet</name>
    <name evidence="2" type="ORF">BR63_03285</name>
</gene>
<sequence>MSINVPQEQNVAATLHPQQLPMEVSPSKLVAMLSPEDKKTIMSLCMPKNATDSELALFLYKCKQMGLDPLSKDLVLQKWTNKDGTVTLNFITTRDALLKKAEQNPNYNGINSGVVREGDEFLVDTEKSVVRHTFGAKRGKILAGWAVAYHKSRNPVIAIADFEEYFRANASSPVWQSVPSAMIQKVAEVMALRKQFPIVQGVYTREELPVGEEAEAARVVDVVADAVAAIEVTPEMVETTMVETTEETTTQTKREKDPLIHMTPPQQQSQQRQQPQKEQQPLQQQQPETSPQDAYKLLAVNTGRSSTGTPYAKVGCVSPDGETKVLLAKGEEGLAMVANLKEGCYFKAQTVNEKGFEIITSLEVI</sequence>
<dbReference type="RefSeq" id="WP_034423050.1">
    <property type="nucleotide sequence ID" value="NZ_CP045798.1"/>
</dbReference>
<dbReference type="GO" id="GO:0006310">
    <property type="term" value="P:DNA recombination"/>
    <property type="evidence" value="ECO:0007669"/>
    <property type="project" value="InterPro"/>
</dbReference>
<protein>
    <submittedName>
        <fullName evidence="2">Phage recombination protein Bet</fullName>
    </submittedName>
</protein>
<feature type="region of interest" description="Disordered" evidence="1">
    <location>
        <begin position="238"/>
        <end position="291"/>
    </location>
</feature>
<evidence type="ECO:0000313" key="2">
    <source>
        <dbReference type="EMBL" id="QNB45424.1"/>
    </source>
</evidence>
<dbReference type="InterPro" id="IPR010183">
    <property type="entry name" value="Phage_lambda_Bet"/>
</dbReference>
<dbReference type="NCBIfam" id="TIGR01913">
    <property type="entry name" value="bet_lambda"/>
    <property type="match status" value="1"/>
</dbReference>
<dbReference type="EMBL" id="CP045798">
    <property type="protein sequence ID" value="QNB45424.1"/>
    <property type="molecule type" value="Genomic_DNA"/>
</dbReference>
<dbReference type="OrthoDB" id="7889018at2"/>
<reference evidence="2 3" key="1">
    <citation type="journal article" date="2019" name="Front. Microbiol.">
        <title>Thermoanaerosceptrum fracticalcis gen. nov. sp. nov., a Novel Fumarate-Fermenting Microorganism From a Deep Fractured Carbonate Aquifer of the US Great Basin.</title>
        <authorList>
            <person name="Hamilton-Brehm S.D."/>
            <person name="Stewart L.E."/>
            <person name="Zavarin M."/>
            <person name="Caldwell M."/>
            <person name="Lawson P.A."/>
            <person name="Onstott T.C."/>
            <person name="Grzymski J."/>
            <person name="Neveux I."/>
            <person name="Lollar B.S."/>
            <person name="Russell C.E."/>
            <person name="Moser D.P."/>
        </authorList>
    </citation>
    <scope>NUCLEOTIDE SEQUENCE [LARGE SCALE GENOMIC DNA]</scope>
    <source>
        <strain evidence="2 3">DRI-13</strain>
    </source>
</reference>
<feature type="compositionally biased region" description="Low complexity" evidence="1">
    <location>
        <begin position="264"/>
        <end position="291"/>
    </location>
</feature>
<dbReference type="InterPro" id="IPR018330">
    <property type="entry name" value="RecT_fam"/>
</dbReference>
<dbReference type="GO" id="GO:0003677">
    <property type="term" value="F:DNA binding"/>
    <property type="evidence" value="ECO:0007669"/>
    <property type="project" value="InterPro"/>
</dbReference>
<evidence type="ECO:0000313" key="3">
    <source>
        <dbReference type="Proteomes" id="UP000515847"/>
    </source>
</evidence>
<dbReference type="Proteomes" id="UP000515847">
    <property type="component" value="Chromosome"/>
</dbReference>
<proteinExistence type="predicted"/>
<dbReference type="AlphaFoldDB" id="A0A7G6E020"/>
<accession>A0A7G6E020</accession>
<evidence type="ECO:0000256" key="1">
    <source>
        <dbReference type="SAM" id="MobiDB-lite"/>
    </source>
</evidence>
<dbReference type="Pfam" id="PF03837">
    <property type="entry name" value="RecT"/>
    <property type="match status" value="1"/>
</dbReference>
<dbReference type="KEGG" id="tfr:BR63_03285"/>
<feature type="compositionally biased region" description="Low complexity" evidence="1">
    <location>
        <begin position="238"/>
        <end position="251"/>
    </location>
</feature>